<reference evidence="2 3" key="1">
    <citation type="journal article" date="2012" name="Appl. Environ. Microbiol.">
        <title>Short-read sequencing for genomic analysis of the brown rot fungus Fibroporia radiculosa.</title>
        <authorList>
            <person name="Tang J.D."/>
            <person name="Perkins A.D."/>
            <person name="Sonstegard T.S."/>
            <person name="Schroeder S.G."/>
            <person name="Burgess S.C."/>
            <person name="Diehl S.V."/>
        </authorList>
    </citation>
    <scope>NUCLEOTIDE SEQUENCE [LARGE SCALE GENOMIC DNA]</scope>
    <source>
        <strain evidence="2 3">TFFH 294</strain>
    </source>
</reference>
<feature type="domain" description="Heterokaryon incompatibility" evidence="1">
    <location>
        <begin position="75"/>
        <end position="159"/>
    </location>
</feature>
<accession>J4GRI8</accession>
<gene>
    <name evidence="2" type="ORF">FIBRA_05738</name>
</gene>
<organism evidence="2 3">
    <name type="scientific">Fibroporia radiculosa</name>
    <dbReference type="NCBI Taxonomy" id="599839"/>
    <lineage>
        <taxon>Eukaryota</taxon>
        <taxon>Fungi</taxon>
        <taxon>Dikarya</taxon>
        <taxon>Basidiomycota</taxon>
        <taxon>Agaricomycotina</taxon>
        <taxon>Agaricomycetes</taxon>
        <taxon>Polyporales</taxon>
        <taxon>Fibroporiaceae</taxon>
        <taxon>Fibroporia</taxon>
    </lineage>
</organism>
<evidence type="ECO:0000313" key="2">
    <source>
        <dbReference type="EMBL" id="CCM03600.1"/>
    </source>
</evidence>
<evidence type="ECO:0000313" key="3">
    <source>
        <dbReference type="Proteomes" id="UP000006352"/>
    </source>
</evidence>
<dbReference type="PANTHER" id="PTHR33112:SF14">
    <property type="entry name" value="HETEROKARYON INCOMPATIBILITY DOMAIN-CONTAINING PROTEIN"/>
    <property type="match status" value="1"/>
</dbReference>
<proteinExistence type="predicted"/>
<dbReference type="InterPro" id="IPR010730">
    <property type="entry name" value="HET"/>
</dbReference>
<dbReference type="InParanoid" id="J4GRI8"/>
<dbReference type="STRING" id="599839.J4GRI8"/>
<dbReference type="HOGENOM" id="CLU_020536_0_0_1"/>
<name>J4GRI8_9APHY</name>
<dbReference type="RefSeq" id="XP_012182883.1">
    <property type="nucleotide sequence ID" value="XM_012327493.1"/>
</dbReference>
<dbReference type="EMBL" id="HE797120">
    <property type="protein sequence ID" value="CCM03600.1"/>
    <property type="molecule type" value="Genomic_DNA"/>
</dbReference>
<evidence type="ECO:0000259" key="1">
    <source>
        <dbReference type="Pfam" id="PF06985"/>
    </source>
</evidence>
<dbReference type="PANTHER" id="PTHR33112">
    <property type="entry name" value="DOMAIN PROTEIN, PUTATIVE-RELATED"/>
    <property type="match status" value="1"/>
</dbReference>
<dbReference type="AlphaFoldDB" id="J4GRI8"/>
<dbReference type="OrthoDB" id="2796195at2759"/>
<dbReference type="GeneID" id="24098511"/>
<dbReference type="Proteomes" id="UP000006352">
    <property type="component" value="Unassembled WGS sequence"/>
</dbReference>
<dbReference type="Pfam" id="PF06985">
    <property type="entry name" value="HET"/>
    <property type="match status" value="1"/>
</dbReference>
<keyword evidence="3" id="KW-1185">Reference proteome</keyword>
<protein>
    <recommendedName>
        <fullName evidence="1">Heterokaryon incompatibility domain-containing protein</fullName>
    </recommendedName>
</protein>
<sequence length="579" mass="64671">MTVLEAVKTTGRVPTGLDCGYEWHLSRARGSTLSINALATPKRWRFVDCKAYCDDDILRIWESDPAIDILALLPFAAISYVWKGVYKSPESDSYAVWGAEDGDRIDHTVFARACMYALKIGAPYLWLDRFCMIQGHKEDQAWQIQNMADIYRRCLACLVLPGGIGGFMQVHEQTAWIDRGWTLQETLLPRNVYCAARWDLGDGTLVHANGFALEVHNREDDDCGLHWFSLPDLLRVGPEPHFQPSGADDDVGDAGVELECSIVSPRESQLLELQAALTATDRDERESAIWRCALMRSCQREIDHVYSIMGLFGVTLDPTQYEDRSDAAHALVDCILRQGGKANWLAAWQTRPISPSLRSLNLMPVPGGYVTGFDWYLGNAPSGSMISVVTRPRESGYSYYGLYNMGPSTRTGSFFRMTVPISPISFVDEAGSDAKIATVESGHGRPLATGRAYIAGRTGTHAAVVGERRFYSAANVGHVPLEETIVVLLVTPYEEDGVLLYRRDGMAVVSPALIENWPRGTFSLADHISWPWMAKEHLEEVKKLPKDGRTGWPYRESRSYGYAGWQWSGLSDWGYEAFK</sequence>